<evidence type="ECO:0000313" key="1">
    <source>
        <dbReference type="EMBL" id="CAA3004210.1"/>
    </source>
</evidence>
<feature type="non-terminal residue" evidence="1">
    <location>
        <position position="1"/>
    </location>
</feature>
<protein>
    <submittedName>
        <fullName evidence="1">Uncharacterized protein</fullName>
    </submittedName>
</protein>
<sequence length="81" mass="9057">VLKSKQPSLNLLMPPDQRILELEKECKPEHFSANNSLISYSRDTGLSTHDIATEGDIESMNPFEDLDGLSFSLDISDFDSL</sequence>
<keyword evidence="2" id="KW-1185">Reference proteome</keyword>
<name>A0A8S0TFV1_OLEEU</name>
<comment type="caution">
    <text evidence="1">The sequence shown here is derived from an EMBL/GenBank/DDBJ whole genome shotgun (WGS) entry which is preliminary data.</text>
</comment>
<evidence type="ECO:0000313" key="2">
    <source>
        <dbReference type="Proteomes" id="UP000594638"/>
    </source>
</evidence>
<dbReference type="AlphaFoldDB" id="A0A8S0TFV1"/>
<proteinExistence type="predicted"/>
<dbReference type="Proteomes" id="UP000594638">
    <property type="component" value="Unassembled WGS sequence"/>
</dbReference>
<accession>A0A8S0TFV1</accession>
<dbReference type="Gramene" id="OE9A077481T2">
    <property type="protein sequence ID" value="OE9A077481C2"/>
    <property type="gene ID" value="OE9A077481"/>
</dbReference>
<gene>
    <name evidence="1" type="ORF">OLEA9_A077481</name>
</gene>
<organism evidence="1 2">
    <name type="scientific">Olea europaea subsp. europaea</name>
    <dbReference type="NCBI Taxonomy" id="158383"/>
    <lineage>
        <taxon>Eukaryota</taxon>
        <taxon>Viridiplantae</taxon>
        <taxon>Streptophyta</taxon>
        <taxon>Embryophyta</taxon>
        <taxon>Tracheophyta</taxon>
        <taxon>Spermatophyta</taxon>
        <taxon>Magnoliopsida</taxon>
        <taxon>eudicotyledons</taxon>
        <taxon>Gunneridae</taxon>
        <taxon>Pentapetalae</taxon>
        <taxon>asterids</taxon>
        <taxon>lamiids</taxon>
        <taxon>Lamiales</taxon>
        <taxon>Oleaceae</taxon>
        <taxon>Oleeae</taxon>
        <taxon>Olea</taxon>
    </lineage>
</organism>
<dbReference type="EMBL" id="CACTIH010006127">
    <property type="protein sequence ID" value="CAA3004210.1"/>
    <property type="molecule type" value="Genomic_DNA"/>
</dbReference>
<reference evidence="1 2" key="1">
    <citation type="submission" date="2019-12" db="EMBL/GenBank/DDBJ databases">
        <authorList>
            <person name="Alioto T."/>
            <person name="Alioto T."/>
            <person name="Gomez Garrido J."/>
        </authorList>
    </citation>
    <scope>NUCLEOTIDE SEQUENCE [LARGE SCALE GENOMIC DNA]</scope>
</reference>